<reference evidence="1 2" key="2">
    <citation type="submission" date="2018-06" db="EMBL/GenBank/DDBJ databases">
        <title>Metagenomic assembly of (sub)arctic Cyanobacteria and their associated microbiome from non-axenic cultures.</title>
        <authorList>
            <person name="Baurain D."/>
        </authorList>
    </citation>
    <scope>NUCLEOTIDE SEQUENCE [LARGE SCALE GENOMIC DNA]</scope>
    <source>
        <strain evidence="1">ULC041bin1</strain>
    </source>
</reference>
<dbReference type="AlphaFoldDB" id="A0A2W4VUV0"/>
<gene>
    <name evidence="1" type="ORF">DCF17_17600</name>
</gene>
<sequence>MLNAGVLTFQEFAMAESLPLATIQAAVLEFLRDRTDVVVFGAQAVNAWVSEPRMTQAIDLISPRASELAEEVRQLLATQFQIAVRVREIKAGLGYRVYQLQKTGNRHLVDIRQVETLPLAESIASVLVMAPAPLVAYKVVALHQRRGQPKAGTDWRDIAMLLLTFLDLKADPGPVTKELLALTAEPEIFTVWQDLVQQPIQPVNDDDF</sequence>
<proteinExistence type="predicted"/>
<dbReference type="EMBL" id="QBMN01000148">
    <property type="protein sequence ID" value="PZO36202.1"/>
    <property type="molecule type" value="Genomic_DNA"/>
</dbReference>
<protein>
    <recommendedName>
        <fullName evidence="3">Nucleotidyl transferase AbiEii/AbiGii toxin family protein</fullName>
    </recommendedName>
</protein>
<dbReference type="Proteomes" id="UP000249081">
    <property type="component" value="Unassembled WGS sequence"/>
</dbReference>
<dbReference type="InterPro" id="IPR014942">
    <property type="entry name" value="AbiEii"/>
</dbReference>
<dbReference type="Pfam" id="PF08843">
    <property type="entry name" value="AbiEii"/>
    <property type="match status" value="1"/>
</dbReference>
<reference evidence="2" key="1">
    <citation type="submission" date="2018-04" db="EMBL/GenBank/DDBJ databases">
        <authorList>
            <person name="Cornet L."/>
        </authorList>
    </citation>
    <scope>NUCLEOTIDE SEQUENCE [LARGE SCALE GENOMIC DNA]</scope>
</reference>
<name>A0A2W4VUV0_9CYAN</name>
<evidence type="ECO:0000313" key="1">
    <source>
        <dbReference type="EMBL" id="PZO36202.1"/>
    </source>
</evidence>
<comment type="caution">
    <text evidence="1">The sequence shown here is derived from an EMBL/GenBank/DDBJ whole genome shotgun (WGS) entry which is preliminary data.</text>
</comment>
<accession>A0A2W4VUV0</accession>
<organism evidence="1 2">
    <name type="scientific">Shackletoniella antarctica</name>
    <dbReference type="NCBI Taxonomy" id="268115"/>
    <lineage>
        <taxon>Bacteria</taxon>
        <taxon>Bacillati</taxon>
        <taxon>Cyanobacteriota</taxon>
        <taxon>Cyanophyceae</taxon>
        <taxon>Oculatellales</taxon>
        <taxon>Oculatellaceae</taxon>
        <taxon>Shackletoniella</taxon>
    </lineage>
</organism>
<evidence type="ECO:0008006" key="3">
    <source>
        <dbReference type="Google" id="ProtNLM"/>
    </source>
</evidence>
<evidence type="ECO:0000313" key="2">
    <source>
        <dbReference type="Proteomes" id="UP000249081"/>
    </source>
</evidence>